<dbReference type="SMART" id="SM00028">
    <property type="entry name" value="TPR"/>
    <property type="match status" value="4"/>
</dbReference>
<keyword evidence="2" id="KW-0802">TPR repeat</keyword>
<evidence type="ECO:0000313" key="4">
    <source>
        <dbReference type="Proteomes" id="UP000184085"/>
    </source>
</evidence>
<dbReference type="PANTHER" id="PTHR45586:SF1">
    <property type="entry name" value="LIPOPOLYSACCHARIDE ASSEMBLY PROTEIN B"/>
    <property type="match status" value="1"/>
</dbReference>
<keyword evidence="1" id="KW-0677">Repeat</keyword>
<dbReference type="InterPro" id="IPR051012">
    <property type="entry name" value="CellSynth/LPSAsmb/PSIAsmb"/>
</dbReference>
<evidence type="ECO:0000313" key="3">
    <source>
        <dbReference type="EMBL" id="SCM66055.1"/>
    </source>
</evidence>
<dbReference type="PROSITE" id="PS51257">
    <property type="entry name" value="PROKAR_LIPOPROTEIN"/>
    <property type="match status" value="1"/>
</dbReference>
<evidence type="ECO:0000256" key="2">
    <source>
        <dbReference type="ARBA" id="ARBA00022803"/>
    </source>
</evidence>
<dbReference type="AlphaFoldDB" id="A0A1M4MWL2"/>
<name>A0A1M4MWL2_9RHOB</name>
<dbReference type="Gene3D" id="1.25.40.10">
    <property type="entry name" value="Tetratricopeptide repeat domain"/>
    <property type="match status" value="5"/>
</dbReference>
<dbReference type="InterPro" id="IPR011990">
    <property type="entry name" value="TPR-like_helical_dom_sf"/>
</dbReference>
<dbReference type="RefSeq" id="WP_072702696.1">
    <property type="nucleotide sequence ID" value="NZ_FMJB01000014.1"/>
</dbReference>
<dbReference type="InterPro" id="IPR019734">
    <property type="entry name" value="TPR_rpt"/>
</dbReference>
<protein>
    <submittedName>
        <fullName evidence="3">Uncharacterized protein</fullName>
    </submittedName>
</protein>
<proteinExistence type="predicted"/>
<dbReference type="PANTHER" id="PTHR45586">
    <property type="entry name" value="TPR REPEAT-CONTAINING PROTEIN PA4667"/>
    <property type="match status" value="1"/>
</dbReference>
<dbReference type="Proteomes" id="UP000184085">
    <property type="component" value="Unassembled WGS sequence"/>
</dbReference>
<sequence>MIRLFLALSLILTLTACDSSEERAEEHYQNALSLLADGDSPRALIELRNVLKLKNTHLEARRLYADTVIAAGEVAEGLAQYMRLVEQQPEDGAAQLVTARLLMESFSYEEAEPYASNAATLLPDTPEARAIDAAVDYQLALRAKDAQTQQSAITRADQILQDHPDQFYAAQTVMAGLIEGGHWSRLLDQANATLEFHSKSLPIHRARLMALERLGDLRGMEDALLQMAENFPEDPSLGVKLVNWYTRQGRLADAERWLREQTGTEPEARELLIAYIKETRGPEAALTDLNQSLSSEPEAFDIAAHRARFQALRAALRYELGETDQATLELKALLKDAPESEATDRTRIALAAILSETGQHSAAQKLVTQVLNHDPAQVDALRMQGDWLIDEDKTGNAIITLRKALDQEPDNALVLATLARAYEREGSQDLMSDVLMRAVESASYDPALTLKMVEVLRTQGQLPAAENLTLEALRRQNTNLQLLGTLTEIHIAMEDWGRVTQDIHRLRQLRSDAAAHLADQLEGQQLIQRRKTKELMQFVENQLDNDTTGAAMVIRSMILDNQMAEAANYAKAAYTAQPEDPVASFLYATTLGHIHQDAEAIALFRSLVTDDPTLRDAWMAMYNLHQRAGEMKTALSVIEEALDHLPQDAGLKWIHASHMQAIGETDQAIAIYEDLYAQDSGQEMIANNLASLLSTERDDTDSLNRAYLIARRLQGSTYPPYQDTYGWIALKRGEVAQALEHLEPAASALNGDPTVQYHLGMAYVAAGQAQSAQTTLVYASELLMDHQDEMPELQAQVTAALASLAAAPSEIVTE</sequence>
<gene>
    <name evidence="3" type="ORF">KARMA_0227</name>
</gene>
<dbReference type="SUPFAM" id="SSF48452">
    <property type="entry name" value="TPR-like"/>
    <property type="match status" value="3"/>
</dbReference>
<dbReference type="EMBL" id="FMJB01000014">
    <property type="protein sequence ID" value="SCM66055.1"/>
    <property type="molecule type" value="Genomic_DNA"/>
</dbReference>
<evidence type="ECO:0000256" key="1">
    <source>
        <dbReference type="ARBA" id="ARBA00022737"/>
    </source>
</evidence>
<organism evidence="3 4">
    <name type="scientific">Donghicola eburneus</name>
    <dbReference type="NCBI Taxonomy" id="393278"/>
    <lineage>
        <taxon>Bacteria</taxon>
        <taxon>Pseudomonadati</taxon>
        <taxon>Pseudomonadota</taxon>
        <taxon>Alphaproteobacteria</taxon>
        <taxon>Rhodobacterales</taxon>
        <taxon>Roseobacteraceae</taxon>
        <taxon>Donghicola</taxon>
    </lineage>
</organism>
<accession>A0A1M4MWL2</accession>
<keyword evidence="4" id="KW-1185">Reference proteome</keyword>
<reference evidence="4" key="1">
    <citation type="submission" date="2016-09" db="EMBL/GenBank/DDBJ databases">
        <authorList>
            <person name="Wibberg D."/>
        </authorList>
    </citation>
    <scope>NUCLEOTIDE SEQUENCE [LARGE SCALE GENOMIC DNA]</scope>
</reference>